<protein>
    <submittedName>
        <fullName evidence="2">Uncharacterized protein</fullName>
    </submittedName>
</protein>
<gene>
    <name evidence="2" type="ORF">Salmuc_01370</name>
</gene>
<dbReference type="Proteomes" id="UP000015347">
    <property type="component" value="Unassembled WGS sequence"/>
</dbReference>
<dbReference type="HOGENOM" id="CLU_3122469_0_0_5"/>
<feature type="region of interest" description="Disordered" evidence="1">
    <location>
        <begin position="1"/>
        <end position="29"/>
    </location>
</feature>
<comment type="caution">
    <text evidence="2">The sequence shown here is derived from an EMBL/GenBank/DDBJ whole genome shotgun (WGS) entry which is preliminary data.</text>
</comment>
<proteinExistence type="predicted"/>
<dbReference type="RefSeq" id="WP_020042129.1">
    <property type="nucleotide sequence ID" value="NZ_KE557274.1"/>
</dbReference>
<dbReference type="EMBL" id="APVH01000012">
    <property type="protein sequence ID" value="EPX84797.1"/>
    <property type="molecule type" value="Genomic_DNA"/>
</dbReference>
<evidence type="ECO:0000256" key="1">
    <source>
        <dbReference type="SAM" id="MobiDB-lite"/>
    </source>
</evidence>
<sequence>MSFHNKPEWNPPELRDELLRNGLSPDTPSQLSDAFRLGWFAAKQHEEKGT</sequence>
<name>S9QYX0_9RHOB</name>
<dbReference type="AlphaFoldDB" id="S9QYX0"/>
<organism evidence="2 3">
    <name type="scientific">Salipiger mucosus DSM 16094</name>
    <dbReference type="NCBI Taxonomy" id="1123237"/>
    <lineage>
        <taxon>Bacteria</taxon>
        <taxon>Pseudomonadati</taxon>
        <taxon>Pseudomonadota</taxon>
        <taxon>Alphaproteobacteria</taxon>
        <taxon>Rhodobacterales</taxon>
        <taxon>Roseobacteraceae</taxon>
        <taxon>Salipiger</taxon>
    </lineage>
</organism>
<reference evidence="3" key="1">
    <citation type="journal article" date="2014" name="Stand. Genomic Sci.">
        <title>Genome sequence of the exopolysaccharide-producing Salipiger mucosus type strain (DSM 16094(T)), a moderately halophilic member of the Roseobacter clade.</title>
        <authorList>
            <person name="Riedel T."/>
            <person name="Spring S."/>
            <person name="Fiebig A."/>
            <person name="Petersen J."/>
            <person name="Kyrpides N.C."/>
            <person name="Goker M."/>
            <person name="Klenk H.P."/>
        </authorList>
    </citation>
    <scope>NUCLEOTIDE SEQUENCE [LARGE SCALE GENOMIC DNA]</scope>
    <source>
        <strain evidence="3">DSM 16094</strain>
    </source>
</reference>
<evidence type="ECO:0000313" key="2">
    <source>
        <dbReference type="EMBL" id="EPX84797.1"/>
    </source>
</evidence>
<keyword evidence="3" id="KW-1185">Reference proteome</keyword>
<dbReference type="STRING" id="1123237.Salmuc_01370"/>
<evidence type="ECO:0000313" key="3">
    <source>
        <dbReference type="Proteomes" id="UP000015347"/>
    </source>
</evidence>
<accession>S9QYX0</accession>